<dbReference type="GO" id="GO:0005524">
    <property type="term" value="F:ATP binding"/>
    <property type="evidence" value="ECO:0007669"/>
    <property type="project" value="UniProtKB-KW"/>
</dbReference>
<dbReference type="CDD" id="cd18008">
    <property type="entry name" value="DEXDc_SHPRH-like"/>
    <property type="match status" value="1"/>
</dbReference>
<feature type="compositionally biased region" description="Basic residues" evidence="5">
    <location>
        <begin position="1"/>
        <end position="10"/>
    </location>
</feature>
<evidence type="ECO:0000256" key="5">
    <source>
        <dbReference type="SAM" id="MobiDB-lite"/>
    </source>
</evidence>
<dbReference type="PANTHER" id="PTHR45626">
    <property type="entry name" value="TRANSCRIPTION TERMINATION FACTOR 2-RELATED"/>
    <property type="match status" value="1"/>
</dbReference>
<reference evidence="7" key="2">
    <citation type="submission" date="2020-05" db="EMBL/GenBank/DDBJ databases">
        <authorList>
            <person name="Kim H.-S."/>
            <person name="Proctor R.H."/>
            <person name="Brown D.W."/>
        </authorList>
    </citation>
    <scope>NUCLEOTIDE SEQUENCE</scope>
    <source>
        <strain evidence="7">NRRL 22465</strain>
    </source>
</reference>
<dbReference type="PROSITE" id="PS51192">
    <property type="entry name" value="HELICASE_ATP_BIND_1"/>
    <property type="match status" value="1"/>
</dbReference>
<dbReference type="InterPro" id="IPR050628">
    <property type="entry name" value="SNF2_RAD54_helicase_TF"/>
</dbReference>
<dbReference type="GO" id="GO:0006281">
    <property type="term" value="P:DNA repair"/>
    <property type="evidence" value="ECO:0007669"/>
    <property type="project" value="TreeGrafter"/>
</dbReference>
<gene>
    <name evidence="7" type="ORF">FZEAL_7572</name>
</gene>
<dbReference type="InterPro" id="IPR049730">
    <property type="entry name" value="SNF2/RAD54-like_C"/>
</dbReference>
<dbReference type="InterPro" id="IPR002464">
    <property type="entry name" value="DNA/RNA_helicase_DEAH_CS"/>
</dbReference>
<keyword evidence="3" id="KW-0378">Hydrolase</keyword>
<accession>A0A8H4UGD8</accession>
<dbReference type="SMART" id="SM00487">
    <property type="entry name" value="DEXDc"/>
    <property type="match status" value="1"/>
</dbReference>
<dbReference type="EMBL" id="JABEYC010000617">
    <property type="protein sequence ID" value="KAF4975682.1"/>
    <property type="molecule type" value="Genomic_DNA"/>
</dbReference>
<dbReference type="InterPro" id="IPR000330">
    <property type="entry name" value="SNF2_N"/>
</dbReference>
<feature type="region of interest" description="Disordered" evidence="5">
    <location>
        <begin position="1"/>
        <end position="41"/>
    </location>
</feature>
<dbReference type="CDD" id="cd18793">
    <property type="entry name" value="SF2_C_SNF"/>
    <property type="match status" value="1"/>
</dbReference>
<organism evidence="7 8">
    <name type="scientific">Fusarium zealandicum</name>
    <dbReference type="NCBI Taxonomy" id="1053134"/>
    <lineage>
        <taxon>Eukaryota</taxon>
        <taxon>Fungi</taxon>
        <taxon>Dikarya</taxon>
        <taxon>Ascomycota</taxon>
        <taxon>Pezizomycotina</taxon>
        <taxon>Sordariomycetes</taxon>
        <taxon>Hypocreomycetidae</taxon>
        <taxon>Hypocreales</taxon>
        <taxon>Nectriaceae</taxon>
        <taxon>Fusarium</taxon>
        <taxon>Fusarium staphyleae species complex</taxon>
    </lineage>
</organism>
<dbReference type="Proteomes" id="UP000635477">
    <property type="component" value="Unassembled WGS sequence"/>
</dbReference>
<dbReference type="AlphaFoldDB" id="A0A8H4UGD8"/>
<dbReference type="GO" id="GO:0016787">
    <property type="term" value="F:hydrolase activity"/>
    <property type="evidence" value="ECO:0007669"/>
    <property type="project" value="UniProtKB-KW"/>
</dbReference>
<evidence type="ECO:0000256" key="3">
    <source>
        <dbReference type="ARBA" id="ARBA00022801"/>
    </source>
</evidence>
<sequence>MEPPTKRRKTASTTPTADSEEAGSLLGSTGEDERYYSASSPSIELSNDRDIVCFGMLKFPTTGSIQYFKPFEPVEIQQDGQIFCAITKDPLGSVLARHAQLLELFKAEYIDMDLVISSLESPGNTRAEKFVLQAILYGDRDLGDGLKDVVRGQNLYLQDPIGATRDVVYWNPQRYYNSPDTRTSHFWATPDEIQATENQILHQDSLAVFTSGEDLGETEASNHVRTALKPHQKQALSFMLSRERGWNLDRANADVWSLKQDSRHAAHEYLNNVNGSSQYKPPHDFRGGIIADSMGSGKTLSMIALIAHDKIRMTNRRGVNTTLVVVPPPLLDNWRNEFSRHLSGQTFSWASHHARSKITSAEELEDVDILLTTYSTAATEWRTKRTGSILFLHNWHRVILDEAHCIKNCSAVTTQAAYHIQSPRRWAVTGTPIQNRLPELQSILAFIRAYPYDDKSTFDEDSKHRWVSGDGHEAVDRLKHLLGFIMLRRSHQASLPQRCDLKQTIEFDPKERAIYDEAAARTLVSIRGVLESKHSSDGYQNAVQKINVLRHICNLGVSNLGVDSELLRSSEPAREAQWGPEAAHKALNHLPTLGRSVRCIGCQEPIDAAPHGPECAACCQSTKCHSTWCAECASSRALDTNLRYLEPQCLSAKSSSPSSPSWTEDLAFQGARKEYPTKIRALVEDLRRQPIGTKRLTLTAASWVYLMEPQWNPGIEDQALARVYRIGQTKDVTTVRFVISNSIEDYVLDVQDRKRDLITVLMSSKGSSVTRGLLERLAEYIKD</sequence>
<dbReference type="SUPFAM" id="SSF52540">
    <property type="entry name" value="P-loop containing nucleoside triphosphate hydrolases"/>
    <property type="match status" value="2"/>
</dbReference>
<dbReference type="Gene3D" id="3.40.50.300">
    <property type="entry name" value="P-loop containing nucleotide triphosphate hydrolases"/>
    <property type="match status" value="1"/>
</dbReference>
<proteinExistence type="predicted"/>
<dbReference type="InterPro" id="IPR027417">
    <property type="entry name" value="P-loop_NTPase"/>
</dbReference>
<feature type="domain" description="Helicase ATP-binding" evidence="6">
    <location>
        <begin position="279"/>
        <end position="450"/>
    </location>
</feature>
<comment type="caution">
    <text evidence="7">The sequence shown here is derived from an EMBL/GenBank/DDBJ whole genome shotgun (WGS) entry which is preliminary data.</text>
</comment>
<keyword evidence="4" id="KW-0067">ATP-binding</keyword>
<dbReference type="OrthoDB" id="448448at2759"/>
<evidence type="ECO:0000313" key="8">
    <source>
        <dbReference type="Proteomes" id="UP000635477"/>
    </source>
</evidence>
<dbReference type="PROSITE" id="PS00690">
    <property type="entry name" value="DEAH_ATP_HELICASE"/>
    <property type="match status" value="1"/>
</dbReference>
<evidence type="ECO:0000256" key="4">
    <source>
        <dbReference type="ARBA" id="ARBA00022840"/>
    </source>
</evidence>
<evidence type="ECO:0000256" key="2">
    <source>
        <dbReference type="ARBA" id="ARBA00022741"/>
    </source>
</evidence>
<keyword evidence="8" id="KW-1185">Reference proteome</keyword>
<evidence type="ECO:0000256" key="1">
    <source>
        <dbReference type="ARBA" id="ARBA00004123"/>
    </source>
</evidence>
<dbReference type="GO" id="GO:0008094">
    <property type="term" value="F:ATP-dependent activity, acting on DNA"/>
    <property type="evidence" value="ECO:0007669"/>
    <property type="project" value="TreeGrafter"/>
</dbReference>
<evidence type="ECO:0000313" key="7">
    <source>
        <dbReference type="EMBL" id="KAF4975682.1"/>
    </source>
</evidence>
<dbReference type="Gene3D" id="3.40.50.10810">
    <property type="entry name" value="Tandem AAA-ATPase domain"/>
    <property type="match status" value="1"/>
</dbReference>
<dbReference type="Pfam" id="PF00176">
    <property type="entry name" value="SNF2-rel_dom"/>
    <property type="match status" value="1"/>
</dbReference>
<dbReference type="PANTHER" id="PTHR45626:SF22">
    <property type="entry name" value="DNA REPAIR PROTEIN RAD5"/>
    <property type="match status" value="1"/>
</dbReference>
<name>A0A8H4UGD8_9HYPO</name>
<evidence type="ECO:0000259" key="6">
    <source>
        <dbReference type="PROSITE" id="PS51192"/>
    </source>
</evidence>
<protein>
    <recommendedName>
        <fullName evidence="6">Helicase ATP-binding domain-containing protein</fullName>
    </recommendedName>
</protein>
<keyword evidence="2" id="KW-0547">Nucleotide-binding</keyword>
<comment type="subcellular location">
    <subcellularLocation>
        <location evidence="1">Nucleus</location>
    </subcellularLocation>
</comment>
<dbReference type="InterPro" id="IPR038718">
    <property type="entry name" value="SNF2-like_sf"/>
</dbReference>
<reference evidence="7" key="1">
    <citation type="journal article" date="2020" name="BMC Genomics">
        <title>Correction to: Identification and distribution of gene clusters required for synthesis of sphingolipid metabolism inhibitors in diverse species of the filamentous fungus Fusarium.</title>
        <authorList>
            <person name="Kim H.S."/>
            <person name="Lohmar J.M."/>
            <person name="Busman M."/>
            <person name="Brown D.W."/>
            <person name="Naumann T.A."/>
            <person name="Divon H.H."/>
            <person name="Lysoe E."/>
            <person name="Uhlig S."/>
            <person name="Proctor R.H."/>
        </authorList>
    </citation>
    <scope>NUCLEOTIDE SEQUENCE</scope>
    <source>
        <strain evidence="7">NRRL 22465</strain>
    </source>
</reference>
<dbReference type="GO" id="GO:0005634">
    <property type="term" value="C:nucleus"/>
    <property type="evidence" value="ECO:0007669"/>
    <property type="project" value="UniProtKB-SubCell"/>
</dbReference>
<dbReference type="InterPro" id="IPR014001">
    <property type="entry name" value="Helicase_ATP-bd"/>
</dbReference>